<organism evidence="1 2">
    <name type="scientific">Trichogramma kaykai</name>
    <dbReference type="NCBI Taxonomy" id="54128"/>
    <lineage>
        <taxon>Eukaryota</taxon>
        <taxon>Metazoa</taxon>
        <taxon>Ecdysozoa</taxon>
        <taxon>Arthropoda</taxon>
        <taxon>Hexapoda</taxon>
        <taxon>Insecta</taxon>
        <taxon>Pterygota</taxon>
        <taxon>Neoptera</taxon>
        <taxon>Endopterygota</taxon>
        <taxon>Hymenoptera</taxon>
        <taxon>Apocrita</taxon>
        <taxon>Proctotrupomorpha</taxon>
        <taxon>Chalcidoidea</taxon>
        <taxon>Trichogrammatidae</taxon>
        <taxon>Trichogramma</taxon>
    </lineage>
</organism>
<sequence length="89" mass="9939">MVFLRDDDRRREPQNPADNIGLEAAQQQQADLMHQQQADAARLQLADAARQQPVDAALLQQAVAATAVPRYVQRVPVKLPAFWLDKPAI</sequence>
<keyword evidence="2" id="KW-1185">Reference proteome</keyword>
<dbReference type="EMBL" id="JBJJXI010000059">
    <property type="protein sequence ID" value="KAL3398947.1"/>
    <property type="molecule type" value="Genomic_DNA"/>
</dbReference>
<comment type="caution">
    <text evidence="1">The sequence shown here is derived from an EMBL/GenBank/DDBJ whole genome shotgun (WGS) entry which is preliminary data.</text>
</comment>
<gene>
    <name evidence="1" type="ORF">TKK_008035</name>
</gene>
<evidence type="ECO:0000313" key="1">
    <source>
        <dbReference type="EMBL" id="KAL3398947.1"/>
    </source>
</evidence>
<reference evidence="1 2" key="1">
    <citation type="journal article" date="2024" name="bioRxiv">
        <title>A reference genome for Trichogramma kaykai: A tiny desert-dwelling parasitoid wasp with competing sex-ratio distorters.</title>
        <authorList>
            <person name="Culotta J."/>
            <person name="Lindsey A.R."/>
        </authorList>
    </citation>
    <scope>NUCLEOTIDE SEQUENCE [LARGE SCALE GENOMIC DNA]</scope>
    <source>
        <strain evidence="1 2">KSX58</strain>
    </source>
</reference>
<dbReference type="AlphaFoldDB" id="A0ABD2X0R3"/>
<name>A0ABD2X0R3_9HYME</name>
<evidence type="ECO:0000313" key="2">
    <source>
        <dbReference type="Proteomes" id="UP001627154"/>
    </source>
</evidence>
<proteinExistence type="predicted"/>
<protein>
    <submittedName>
        <fullName evidence="1">Uncharacterized protein</fullName>
    </submittedName>
</protein>
<dbReference type="Proteomes" id="UP001627154">
    <property type="component" value="Unassembled WGS sequence"/>
</dbReference>
<accession>A0ABD2X0R3</accession>